<dbReference type="PANTHER" id="PTHR30298:SF0">
    <property type="entry name" value="PROTEIN YBFL-RELATED"/>
    <property type="match status" value="1"/>
</dbReference>
<dbReference type="InterPro" id="IPR032806">
    <property type="entry name" value="YbfD_N"/>
</dbReference>
<evidence type="ECO:0000259" key="1">
    <source>
        <dbReference type="Pfam" id="PF13808"/>
    </source>
</evidence>
<evidence type="ECO:0000313" key="2">
    <source>
        <dbReference type="EMBL" id="GGB60561.1"/>
    </source>
</evidence>
<organism evidence="2 3">
    <name type="scientific">Shewanella inventionis</name>
    <dbReference type="NCBI Taxonomy" id="1738770"/>
    <lineage>
        <taxon>Bacteria</taxon>
        <taxon>Pseudomonadati</taxon>
        <taxon>Pseudomonadota</taxon>
        <taxon>Gammaproteobacteria</taxon>
        <taxon>Alteromonadales</taxon>
        <taxon>Shewanellaceae</taxon>
        <taxon>Shewanella</taxon>
    </lineage>
</organism>
<gene>
    <name evidence="2" type="ORF">GCM10011607_21560</name>
</gene>
<dbReference type="InterPro" id="IPR051698">
    <property type="entry name" value="Transposase_11-like"/>
</dbReference>
<accession>A0ABQ1J8U7</accession>
<sequence length="61" mass="7060">MYLEDFTTFLCEFTDTRQSAKITYLIEDILLVTLCGVIAGAEGWSEIRDYADGHLDWFQPH</sequence>
<protein>
    <recommendedName>
        <fullName evidence="1">H repeat-associated protein N-terminal domain-containing protein</fullName>
    </recommendedName>
</protein>
<keyword evidence="3" id="KW-1185">Reference proteome</keyword>
<dbReference type="PANTHER" id="PTHR30298">
    <property type="entry name" value="H REPEAT-ASSOCIATED PREDICTED TRANSPOSASE"/>
    <property type="match status" value="1"/>
</dbReference>
<feature type="domain" description="H repeat-associated protein N-terminal" evidence="1">
    <location>
        <begin position="9"/>
        <end position="59"/>
    </location>
</feature>
<reference evidence="3" key="1">
    <citation type="journal article" date="2019" name="Int. J. Syst. Evol. Microbiol.">
        <title>The Global Catalogue of Microorganisms (GCM) 10K type strain sequencing project: providing services to taxonomists for standard genome sequencing and annotation.</title>
        <authorList>
            <consortium name="The Broad Institute Genomics Platform"/>
            <consortium name="The Broad Institute Genome Sequencing Center for Infectious Disease"/>
            <person name="Wu L."/>
            <person name="Ma J."/>
        </authorList>
    </citation>
    <scope>NUCLEOTIDE SEQUENCE [LARGE SCALE GENOMIC DNA]</scope>
    <source>
        <strain evidence="3">CGMCC 1.15339</strain>
    </source>
</reference>
<dbReference type="EMBL" id="BMII01000016">
    <property type="protein sequence ID" value="GGB60561.1"/>
    <property type="molecule type" value="Genomic_DNA"/>
</dbReference>
<name>A0ABQ1J8U7_9GAMM</name>
<dbReference type="Pfam" id="PF13808">
    <property type="entry name" value="DDE_Tnp_1_assoc"/>
    <property type="match status" value="1"/>
</dbReference>
<evidence type="ECO:0000313" key="3">
    <source>
        <dbReference type="Proteomes" id="UP000617555"/>
    </source>
</evidence>
<dbReference type="Proteomes" id="UP000617555">
    <property type="component" value="Unassembled WGS sequence"/>
</dbReference>
<comment type="caution">
    <text evidence="2">The sequence shown here is derived from an EMBL/GenBank/DDBJ whole genome shotgun (WGS) entry which is preliminary data.</text>
</comment>
<proteinExistence type="predicted"/>